<dbReference type="SUPFAM" id="SSF54211">
    <property type="entry name" value="Ribosomal protein S5 domain 2-like"/>
    <property type="match status" value="1"/>
</dbReference>
<evidence type="ECO:0000313" key="2">
    <source>
        <dbReference type="Proteomes" id="UP001230035"/>
    </source>
</evidence>
<name>A0ABT6XN50_9FLAO</name>
<comment type="caution">
    <text evidence="1">The sequence shown here is derived from an EMBL/GenBank/DDBJ whole genome shotgun (WGS) entry which is preliminary data.</text>
</comment>
<dbReference type="GO" id="GO:0016301">
    <property type="term" value="F:kinase activity"/>
    <property type="evidence" value="ECO:0007669"/>
    <property type="project" value="UniProtKB-KW"/>
</dbReference>
<dbReference type="Proteomes" id="UP001230035">
    <property type="component" value="Unassembled WGS sequence"/>
</dbReference>
<evidence type="ECO:0000313" key="1">
    <source>
        <dbReference type="EMBL" id="MDI9256506.1"/>
    </source>
</evidence>
<gene>
    <name evidence="1" type="ORF">QHT84_03665</name>
</gene>
<dbReference type="InterPro" id="IPR020568">
    <property type="entry name" value="Ribosomal_Su5_D2-typ_SF"/>
</dbReference>
<accession>A0ABT6XN50</accession>
<dbReference type="InterPro" id="IPR047765">
    <property type="entry name" value="GHMP_GYDIA-like"/>
</dbReference>
<proteinExistence type="predicted"/>
<dbReference type="RefSeq" id="WP_283238181.1">
    <property type="nucleotide sequence ID" value="NZ_JASGBP010000001.1"/>
</dbReference>
<dbReference type="InterPro" id="IPR014721">
    <property type="entry name" value="Ribsml_uS5_D2-typ_fold_subgr"/>
</dbReference>
<organism evidence="1 2">
    <name type="scientific">Flavobacterium sedimenticola</name>
    <dbReference type="NCBI Taxonomy" id="3043286"/>
    <lineage>
        <taxon>Bacteria</taxon>
        <taxon>Pseudomonadati</taxon>
        <taxon>Bacteroidota</taxon>
        <taxon>Flavobacteriia</taxon>
        <taxon>Flavobacteriales</taxon>
        <taxon>Flavobacteriaceae</taxon>
        <taxon>Flavobacterium</taxon>
    </lineage>
</organism>
<protein>
    <submittedName>
        <fullName evidence="1">GYDIA family GHMP kinase</fullName>
    </submittedName>
</protein>
<dbReference type="Gene3D" id="3.30.230.10">
    <property type="match status" value="1"/>
</dbReference>
<keyword evidence="2" id="KW-1185">Reference proteome</keyword>
<dbReference type="NCBIfam" id="NF040656">
    <property type="entry name" value="GHMP_GYDIA"/>
    <property type="match status" value="1"/>
</dbReference>
<keyword evidence="1" id="KW-0418">Kinase</keyword>
<sequence>MKQRFYSNGKLLITGEYVVLDGAKAFALPTKFGQSLQVEEASGNLIHWTSYDSDGSIWFEDTISFASVIRKEHADETGNIKNTLIDILHEAYLMHPDFITQGNGYRIATELTFPKNWGLGTSSTLINNVAQWLHIDAFELLQRSFGGSGYDIACAQNNSGILYQLVDDKPMVELVEFHPDFADKIFFVYLNKKQNSKAAIASYFGKHGAIYKTIPVIDSLTQEVIEAQQPQDFAKALAQHEIELSNILELSTVKEMLFDDFDGVIKSLGAWGGDFVLSISKENPTAYFKSKGFETVIPYHEMIL</sequence>
<dbReference type="EMBL" id="JASGBP010000001">
    <property type="protein sequence ID" value="MDI9256506.1"/>
    <property type="molecule type" value="Genomic_DNA"/>
</dbReference>
<reference evidence="1 2" key="1">
    <citation type="submission" date="2023-05" db="EMBL/GenBank/DDBJ databases">
        <title>Flavobacterium sedimenti sp. nov., isolated from the sediment.</title>
        <authorList>
            <person name="Wu N."/>
        </authorList>
    </citation>
    <scope>NUCLEOTIDE SEQUENCE [LARGE SCALE GENOMIC DNA]</scope>
    <source>
        <strain evidence="1 2">YZ-48</strain>
    </source>
</reference>
<keyword evidence="1" id="KW-0808">Transferase</keyword>